<dbReference type="AlphaFoldDB" id="A0AAE4BVN1"/>
<dbReference type="Proteomes" id="UP001185092">
    <property type="component" value="Unassembled WGS sequence"/>
</dbReference>
<gene>
    <name evidence="2" type="ORF">HNQ88_005169</name>
</gene>
<feature type="domain" description="ParB-like N-terminal" evidence="1">
    <location>
        <begin position="46"/>
        <end position="101"/>
    </location>
</feature>
<evidence type="ECO:0000259" key="1">
    <source>
        <dbReference type="Pfam" id="PF02195"/>
    </source>
</evidence>
<protein>
    <submittedName>
        <fullName evidence="2">ParB-like chromosome segregation protein Spo0J</fullName>
    </submittedName>
</protein>
<accession>A0AAE4BVN1</accession>
<proteinExistence type="predicted"/>
<evidence type="ECO:0000313" key="3">
    <source>
        <dbReference type="Proteomes" id="UP001185092"/>
    </source>
</evidence>
<evidence type="ECO:0000313" key="2">
    <source>
        <dbReference type="EMBL" id="MDR6242082.1"/>
    </source>
</evidence>
<dbReference type="Pfam" id="PF02195">
    <property type="entry name" value="ParB_N"/>
    <property type="match status" value="1"/>
</dbReference>
<dbReference type="InterPro" id="IPR003115">
    <property type="entry name" value="ParB_N"/>
</dbReference>
<reference evidence="2" key="1">
    <citation type="submission" date="2023-07" db="EMBL/GenBank/DDBJ databases">
        <title>Genomic Encyclopedia of Type Strains, Phase IV (KMG-IV): sequencing the most valuable type-strain genomes for metagenomic binning, comparative biology and taxonomic classification.</title>
        <authorList>
            <person name="Goeker M."/>
        </authorList>
    </citation>
    <scope>NUCLEOTIDE SEQUENCE</scope>
    <source>
        <strain evidence="2">DSM 26174</strain>
    </source>
</reference>
<dbReference type="EMBL" id="JAVDQD010000018">
    <property type="protein sequence ID" value="MDR6242082.1"/>
    <property type="molecule type" value="Genomic_DNA"/>
</dbReference>
<comment type="caution">
    <text evidence="2">The sequence shown here is derived from an EMBL/GenBank/DDBJ whole genome shotgun (WGS) entry which is preliminary data.</text>
</comment>
<organism evidence="2 3">
    <name type="scientific">Aureibacter tunicatorum</name>
    <dbReference type="NCBI Taxonomy" id="866807"/>
    <lineage>
        <taxon>Bacteria</taxon>
        <taxon>Pseudomonadati</taxon>
        <taxon>Bacteroidota</taxon>
        <taxon>Cytophagia</taxon>
        <taxon>Cytophagales</taxon>
        <taxon>Persicobacteraceae</taxon>
        <taxon>Aureibacter</taxon>
    </lineage>
</organism>
<dbReference type="Gene3D" id="3.90.1530.30">
    <property type="match status" value="1"/>
</dbReference>
<dbReference type="RefSeq" id="WP_309943456.1">
    <property type="nucleotide sequence ID" value="NZ_AP025312.1"/>
</dbReference>
<sequence>MAKKFGGSIVRTSRSQSSELSALTEIKNSILVLDELRDLIPPLGGEEYEQLKTNIEKEGVREPLLLWERGEEYILVDGHNRYRCIEELGRDSVKWTVKMLSFNSIEEVREWMINNQLGRRNLTDIQRALLIERKYELIKTGKGGDRKSTNFNGQILPIDQKANAYQQLAEETGRSERTVKNDIALAKGIDKLADGLKGKVLSGEKKIPKGTLSAFGRSNMNDFDQFEQQVKERKKSPDKTKELALIKAELELSVKKMMKAGMTRGQVRKLISETCELVFDS</sequence>
<name>A0AAE4BVN1_9BACT</name>
<dbReference type="InterPro" id="IPR036086">
    <property type="entry name" value="ParB/Sulfiredoxin_sf"/>
</dbReference>
<keyword evidence="3" id="KW-1185">Reference proteome</keyword>
<dbReference type="SUPFAM" id="SSF110849">
    <property type="entry name" value="ParB/Sulfiredoxin"/>
    <property type="match status" value="1"/>
</dbReference>